<evidence type="ECO:0000313" key="4">
    <source>
        <dbReference type="Proteomes" id="UP000573327"/>
    </source>
</evidence>
<keyword evidence="1" id="KW-0723">Serine/threonine-protein kinase</keyword>
<dbReference type="PANTHER" id="PTHR35526">
    <property type="entry name" value="ANTI-SIGMA-F FACTOR RSBW-RELATED"/>
    <property type="match status" value="1"/>
</dbReference>
<dbReference type="EMBL" id="JACHJR010000001">
    <property type="protein sequence ID" value="MBB4951308.1"/>
    <property type="molecule type" value="Genomic_DNA"/>
</dbReference>
<dbReference type="InterPro" id="IPR050267">
    <property type="entry name" value="Anti-sigma-factor_SerPK"/>
</dbReference>
<protein>
    <submittedName>
        <fullName evidence="3">Anti-sigma regulatory factor (Ser/Thr protein kinase)</fullName>
    </submittedName>
</protein>
<evidence type="ECO:0000313" key="3">
    <source>
        <dbReference type="EMBL" id="MBB4951308.1"/>
    </source>
</evidence>
<keyword evidence="4" id="KW-1185">Reference proteome</keyword>
<organism evidence="3 4">
    <name type="scientific">Kitasatospora gansuensis</name>
    <dbReference type="NCBI Taxonomy" id="258050"/>
    <lineage>
        <taxon>Bacteria</taxon>
        <taxon>Bacillati</taxon>
        <taxon>Actinomycetota</taxon>
        <taxon>Actinomycetes</taxon>
        <taxon>Kitasatosporales</taxon>
        <taxon>Streptomycetaceae</taxon>
        <taxon>Kitasatospora</taxon>
    </lineage>
</organism>
<dbReference type="AlphaFoldDB" id="A0A7W7SK04"/>
<keyword evidence="1" id="KW-0418">Kinase</keyword>
<dbReference type="InterPro" id="IPR036890">
    <property type="entry name" value="HATPase_C_sf"/>
</dbReference>
<evidence type="ECO:0000259" key="2">
    <source>
        <dbReference type="Pfam" id="PF13581"/>
    </source>
</evidence>
<name>A0A7W7SK04_9ACTN</name>
<dbReference type="CDD" id="cd16936">
    <property type="entry name" value="HATPase_RsbW-like"/>
    <property type="match status" value="1"/>
</dbReference>
<evidence type="ECO:0000256" key="1">
    <source>
        <dbReference type="ARBA" id="ARBA00022527"/>
    </source>
</evidence>
<accession>A0A7W7SK04</accession>
<feature type="domain" description="Histidine kinase/HSP90-like ATPase" evidence="2">
    <location>
        <begin position="23"/>
        <end position="136"/>
    </location>
</feature>
<dbReference type="GO" id="GO:0004674">
    <property type="term" value="F:protein serine/threonine kinase activity"/>
    <property type="evidence" value="ECO:0007669"/>
    <property type="project" value="UniProtKB-KW"/>
</dbReference>
<keyword evidence="1" id="KW-0808">Transferase</keyword>
<dbReference type="Pfam" id="PF13581">
    <property type="entry name" value="HATPase_c_2"/>
    <property type="match status" value="1"/>
</dbReference>
<dbReference type="InterPro" id="IPR003594">
    <property type="entry name" value="HATPase_dom"/>
</dbReference>
<sequence>MLATTTAPTAAVGRRRTSACTMPAVPTSVPALRHFARTSARHWDVAVDTVEALALVVTELVTNAVRHSGGPDVTLLLTVDTGTLTVHVMDNGRWRPRPALRDLVDDPACGGRGLRLVEEYADSCALWRTVAGTRVEVGLSLAQVSATPTPDHVY</sequence>
<reference evidence="3 4" key="1">
    <citation type="submission" date="2020-08" db="EMBL/GenBank/DDBJ databases">
        <title>Sequencing the genomes of 1000 actinobacteria strains.</title>
        <authorList>
            <person name="Klenk H.-P."/>
        </authorList>
    </citation>
    <scope>NUCLEOTIDE SEQUENCE [LARGE SCALE GENOMIC DNA]</scope>
    <source>
        <strain evidence="3 4">DSM 44786</strain>
    </source>
</reference>
<dbReference type="PANTHER" id="PTHR35526:SF3">
    <property type="entry name" value="ANTI-SIGMA-F FACTOR RSBW"/>
    <property type="match status" value="1"/>
</dbReference>
<dbReference type="SUPFAM" id="SSF55874">
    <property type="entry name" value="ATPase domain of HSP90 chaperone/DNA topoisomerase II/histidine kinase"/>
    <property type="match status" value="1"/>
</dbReference>
<dbReference type="Proteomes" id="UP000573327">
    <property type="component" value="Unassembled WGS sequence"/>
</dbReference>
<dbReference type="RefSeq" id="WP_184923170.1">
    <property type="nucleotide sequence ID" value="NZ_JACHJR010000001.1"/>
</dbReference>
<dbReference type="Gene3D" id="3.30.565.10">
    <property type="entry name" value="Histidine kinase-like ATPase, C-terminal domain"/>
    <property type="match status" value="1"/>
</dbReference>
<comment type="caution">
    <text evidence="3">The sequence shown here is derived from an EMBL/GenBank/DDBJ whole genome shotgun (WGS) entry which is preliminary data.</text>
</comment>
<gene>
    <name evidence="3" type="ORF">F4556_006843</name>
</gene>
<proteinExistence type="predicted"/>